<feature type="compositionally biased region" description="Basic residues" evidence="1">
    <location>
        <begin position="517"/>
        <end position="529"/>
    </location>
</feature>
<comment type="caution">
    <text evidence="2">The sequence shown here is derived from an EMBL/GenBank/DDBJ whole genome shotgun (WGS) entry which is preliminary data.</text>
</comment>
<feature type="compositionally biased region" description="Polar residues" evidence="1">
    <location>
        <begin position="140"/>
        <end position="149"/>
    </location>
</feature>
<feature type="compositionally biased region" description="Polar residues" evidence="1">
    <location>
        <begin position="613"/>
        <end position="623"/>
    </location>
</feature>
<feature type="compositionally biased region" description="Basic and acidic residues" evidence="1">
    <location>
        <begin position="633"/>
        <end position="653"/>
    </location>
</feature>
<feature type="compositionally biased region" description="Basic residues" evidence="1">
    <location>
        <begin position="694"/>
        <end position="713"/>
    </location>
</feature>
<feature type="compositionally biased region" description="Basic and acidic residues" evidence="1">
    <location>
        <begin position="292"/>
        <end position="313"/>
    </location>
</feature>
<feature type="compositionally biased region" description="Basic residues" evidence="1">
    <location>
        <begin position="433"/>
        <end position="442"/>
    </location>
</feature>
<feature type="compositionally biased region" description="Polar residues" evidence="1">
    <location>
        <begin position="581"/>
        <end position="590"/>
    </location>
</feature>
<feature type="region of interest" description="Disordered" evidence="1">
    <location>
        <begin position="1"/>
        <end position="21"/>
    </location>
</feature>
<feature type="region of interest" description="Disordered" evidence="1">
    <location>
        <begin position="467"/>
        <end position="736"/>
    </location>
</feature>
<gene>
    <name evidence="2" type="ORF">LTR97_011415</name>
</gene>
<feature type="region of interest" description="Disordered" evidence="1">
    <location>
        <begin position="370"/>
        <end position="454"/>
    </location>
</feature>
<protein>
    <submittedName>
        <fullName evidence="2">Uncharacterized protein</fullName>
    </submittedName>
</protein>
<evidence type="ECO:0000313" key="3">
    <source>
        <dbReference type="Proteomes" id="UP001310594"/>
    </source>
</evidence>
<feature type="compositionally biased region" description="Acidic residues" evidence="1">
    <location>
        <begin position="535"/>
        <end position="544"/>
    </location>
</feature>
<accession>A0AAN7VSB0</accession>
<feature type="compositionally biased region" description="Acidic residues" evidence="1">
    <location>
        <begin position="723"/>
        <end position="736"/>
    </location>
</feature>
<feature type="compositionally biased region" description="Low complexity" evidence="1">
    <location>
        <begin position="654"/>
        <end position="666"/>
    </location>
</feature>
<feature type="compositionally biased region" description="Basic and acidic residues" evidence="1">
    <location>
        <begin position="85"/>
        <end position="104"/>
    </location>
</feature>
<proteinExistence type="predicted"/>
<dbReference type="EMBL" id="JAVRQU010000021">
    <property type="protein sequence ID" value="KAK5691422.1"/>
    <property type="molecule type" value="Genomic_DNA"/>
</dbReference>
<feature type="compositionally biased region" description="Polar residues" evidence="1">
    <location>
        <begin position="195"/>
        <end position="220"/>
    </location>
</feature>
<feature type="compositionally biased region" description="Basic and acidic residues" evidence="1">
    <location>
        <begin position="240"/>
        <end position="254"/>
    </location>
</feature>
<feature type="compositionally biased region" description="Low complexity" evidence="1">
    <location>
        <begin position="443"/>
        <end position="454"/>
    </location>
</feature>
<organism evidence="2 3">
    <name type="scientific">Elasticomyces elasticus</name>
    <dbReference type="NCBI Taxonomy" id="574655"/>
    <lineage>
        <taxon>Eukaryota</taxon>
        <taxon>Fungi</taxon>
        <taxon>Dikarya</taxon>
        <taxon>Ascomycota</taxon>
        <taxon>Pezizomycotina</taxon>
        <taxon>Dothideomycetes</taxon>
        <taxon>Dothideomycetidae</taxon>
        <taxon>Mycosphaerellales</taxon>
        <taxon>Teratosphaeriaceae</taxon>
        <taxon>Elasticomyces</taxon>
    </lineage>
</organism>
<sequence>MATPQTIDDAEKEESEVMRENRKLREEVQRLRSMTGKRWDDGKWYSEHTNDVEDMQQLEVWFGGKRILQLPGTRGVPTKQNSSDGADRNDQQEDERQRTEDSARSKSNLDQQPHHSRMPTLDSSGHAGPEGGEAGKRENTQQVSTNMPLDTTEHLAHSPGAASLILDGEAETTDRIPTKSDPRGKKSRDAAWNADQVSTDTTNLNHAETTGLGNPKQTLGGQILASARNIGSASHPAKVLSEHEQSPVGDHAEVYRGANNSATDASASKSAQEISQDLPEFASSEMVGPKDISGKDMTREGSKKGGETGKLEITEPQTIQRNASEGSGVELSQPKASSGEDEAEEDPRYSFLRVDRDGHKVYLINGKEKTFAEPVIKKGKDDTGRGQDSNITHQPRRTRIGSGALPAPKPDITKPASRRRASKTLAATDTRTRQHSAPKGKAKAGSAPGSRSGSVAAVAIANAALNEISDDEMHDITHAQPTTTLKTRPRPNPEADASSAKETKSSRSGMSKAKQPPLKKARATGKPSRKQGESMSDDEDEDENDLVKRPSQLDSVPEEENEYQVSVPRPFLPKSVLMPAGNSNVHYQFQDSDRYASYRPRKRSRQRAEVNTLRMNTKQYDYENNSDDDDTQFPDRAKHDYEEEPDEEKRERAVPAPSASALAAPPTNDTAPHRIIKKRTRADSDADEPDGSTKPKKRRKGKSGKGGKPKRKQEKTTRQAVNGEEEEVSEEESEDG</sequence>
<evidence type="ECO:0000256" key="1">
    <source>
        <dbReference type="SAM" id="MobiDB-lite"/>
    </source>
</evidence>
<evidence type="ECO:0000313" key="2">
    <source>
        <dbReference type="EMBL" id="KAK5691422.1"/>
    </source>
</evidence>
<feature type="compositionally biased region" description="Basic and acidic residues" evidence="1">
    <location>
        <begin position="172"/>
        <end position="189"/>
    </location>
</feature>
<feature type="compositionally biased region" description="Polar residues" evidence="1">
    <location>
        <begin position="315"/>
        <end position="325"/>
    </location>
</feature>
<feature type="compositionally biased region" description="Basic and acidic residues" evidence="1">
    <location>
        <begin position="370"/>
        <end position="385"/>
    </location>
</feature>
<reference evidence="2" key="1">
    <citation type="submission" date="2023-08" db="EMBL/GenBank/DDBJ databases">
        <title>Black Yeasts Isolated from many extreme environments.</title>
        <authorList>
            <person name="Coleine C."/>
            <person name="Stajich J.E."/>
            <person name="Selbmann L."/>
        </authorList>
    </citation>
    <scope>NUCLEOTIDE SEQUENCE</scope>
    <source>
        <strain evidence="2">CCFEE 5810</strain>
    </source>
</reference>
<feature type="region of interest" description="Disordered" evidence="1">
    <location>
        <begin position="70"/>
        <end position="351"/>
    </location>
</feature>
<feature type="compositionally biased region" description="Polar residues" evidence="1">
    <location>
        <begin position="258"/>
        <end position="275"/>
    </location>
</feature>
<name>A0AAN7VSB0_9PEZI</name>
<dbReference type="Proteomes" id="UP001310594">
    <property type="component" value="Unassembled WGS sequence"/>
</dbReference>
<dbReference type="AlphaFoldDB" id="A0AAN7VSB0"/>